<feature type="transmembrane region" description="Helical" evidence="1">
    <location>
        <begin position="564"/>
        <end position="590"/>
    </location>
</feature>
<evidence type="ECO:0000256" key="1">
    <source>
        <dbReference type="SAM" id="Phobius"/>
    </source>
</evidence>
<organism evidence="2 3">
    <name type="scientific">Arthrobacter phage Altadena</name>
    <dbReference type="NCBI Taxonomy" id="3059064"/>
    <lineage>
        <taxon>Viruses</taxon>
        <taxon>Duplodnaviria</taxon>
        <taxon>Heunggongvirae</taxon>
        <taxon>Uroviricota</taxon>
        <taxon>Caudoviricetes</taxon>
        <taxon>Berryhillviridae</taxon>
        <taxon>Altadenavirus</taxon>
        <taxon>Altadenavirus altadena</taxon>
    </lineage>
</organism>
<gene>
    <name evidence="2" type="primary">18</name>
    <name evidence="2" type="ORF">SEA_ALTADENA_18</name>
</gene>
<evidence type="ECO:0000313" key="3">
    <source>
        <dbReference type="Proteomes" id="UP001304441"/>
    </source>
</evidence>
<reference evidence="2 3" key="1">
    <citation type="submission" date="2023-08" db="EMBL/GenBank/DDBJ databases">
        <authorList>
            <person name="Beyer A.R."/>
            <person name="Cuttino I."/>
            <person name="Clifton D.R."/>
            <person name="Poitier J.S."/>
            <person name="White J."/>
            <person name="Ko C."/>
            <person name="Russell D.A."/>
            <person name="Jacobs-Sera D."/>
            <person name="Hatfull G.F."/>
        </authorList>
    </citation>
    <scope>NUCLEOTIDE SEQUENCE [LARGE SCALE GENOMIC DNA]</scope>
</reference>
<name>A0AA96HTB3_9CAUD</name>
<sequence>MAEERVVLSAELRDEASAPLGALSRETVKANKQIAKSATDQADAVAAAAKKISGSAGGVGKDMDAMSSAAKRASGKTSAAVDEAASQISRASGRIGAAAKKAGEESGTQMASGFSSKVKGMVAGAVAAVGIGKIAGFAKESVNQFSELEDSSAAAGVVFGKNMGDIQKIADTAGEKLGLTQQQVINAANSYGTYGKAAGLGGKDLSKFAGGLTGLAADMASFKGTSPEQALEAIGAGLRGETEPLRAYGIMLDDASMRNQAMKMGLVKTTKEALSPQNKILAANALIWQQSKDAQGDFARTSNSTANVAKRLESAQTNLAAKIGGKLAPAFTAVRLKALGVVNGISSLVDKVSAAQAVWKTGTNADVAKALGLSPEAAARFSAVVGPVRAFFGAFRDGSSDVTSSGLAGTFERIGGVLGRVVGGLQMTGEESRKIGFQMDPLVKRVYVLKETFLELLRNLSPGQWAGIAGGAGLLLASFGKLSPILSPVLGMFSKLGPMVGGLGGALKFLMGPIGLISGLLLAAYMTNEPFRNSINALVGTLMTLAGQLLSQLMPVFSTLMTTLLPVISSLFASLIPIVIQIVGAVAPLIAQLAAQLLPLFVQLITAVLPPIMGLLTTLAPIFAQLVAAVAPLIPPVMEIVALLIQMAMQVLTPLIPIIGVVAGILSKVLGGAISFLMPIIKFLVEAFVNVVNYLKGPVSEAVKFVGGLFEGIAKVIGDVAKNVGDFVSNPLGGIQDMLGIPKNSGGGVYASGGAVALAGGGVLGGYAPGKDTIPAMLSKGESVLVPELTRAIGPSNIMALNREYSGGRKPGAGPAAAALSSVTASDSGGNTYHVSVVVQGDGDPEEIKRAVREALAEAAAEERRRSYA</sequence>
<dbReference type="Gene3D" id="1.25.10.10">
    <property type="entry name" value="Leucine-rich Repeat Variant"/>
    <property type="match status" value="1"/>
</dbReference>
<dbReference type="InterPro" id="IPR011989">
    <property type="entry name" value="ARM-like"/>
</dbReference>
<evidence type="ECO:0000313" key="2">
    <source>
        <dbReference type="EMBL" id="WNO25840.1"/>
    </source>
</evidence>
<feature type="transmembrane region" description="Helical" evidence="1">
    <location>
        <begin position="537"/>
        <end position="558"/>
    </location>
</feature>
<keyword evidence="1" id="KW-1133">Transmembrane helix</keyword>
<dbReference type="EMBL" id="OR521058">
    <property type="protein sequence ID" value="WNO25840.1"/>
    <property type="molecule type" value="Genomic_DNA"/>
</dbReference>
<dbReference type="Proteomes" id="UP001304441">
    <property type="component" value="Segment"/>
</dbReference>
<feature type="transmembrane region" description="Helical" evidence="1">
    <location>
        <begin position="506"/>
        <end position="525"/>
    </location>
</feature>
<proteinExistence type="predicted"/>
<feature type="transmembrane region" description="Helical" evidence="1">
    <location>
        <begin position="597"/>
        <end position="616"/>
    </location>
</feature>
<feature type="transmembrane region" description="Helical" evidence="1">
    <location>
        <begin position="651"/>
        <end position="670"/>
    </location>
</feature>
<keyword evidence="3" id="KW-1185">Reference proteome</keyword>
<keyword evidence="1" id="KW-0812">Transmembrane</keyword>
<accession>A0AA96HTB3</accession>
<protein>
    <submittedName>
        <fullName evidence="2">Tape measure protein</fullName>
    </submittedName>
</protein>
<dbReference type="InterPro" id="IPR016024">
    <property type="entry name" value="ARM-type_fold"/>
</dbReference>
<dbReference type="SUPFAM" id="SSF48371">
    <property type="entry name" value="ARM repeat"/>
    <property type="match status" value="1"/>
</dbReference>
<feature type="transmembrane region" description="Helical" evidence="1">
    <location>
        <begin position="622"/>
        <end position="644"/>
    </location>
</feature>
<keyword evidence="1" id="KW-0472">Membrane</keyword>